<keyword evidence="1" id="KW-0472">Membrane</keyword>
<gene>
    <name evidence="2" type="ORF">CCOS01_04164</name>
</gene>
<reference evidence="2 3" key="1">
    <citation type="submission" date="2016-10" db="EMBL/GenBank/DDBJ databases">
        <title>The genome sequence of Colletotrichum fioriniae PJ7.</title>
        <authorList>
            <person name="Baroncelli R."/>
        </authorList>
    </citation>
    <scope>NUCLEOTIDE SEQUENCE [LARGE SCALE GENOMIC DNA]</scope>
    <source>
        <strain evidence="2 3">IMI 309622</strain>
    </source>
</reference>
<evidence type="ECO:0000313" key="2">
    <source>
        <dbReference type="EMBL" id="KAK1532181.1"/>
    </source>
</evidence>
<organism evidence="2 3">
    <name type="scientific">Colletotrichum costaricense</name>
    <dbReference type="NCBI Taxonomy" id="1209916"/>
    <lineage>
        <taxon>Eukaryota</taxon>
        <taxon>Fungi</taxon>
        <taxon>Dikarya</taxon>
        <taxon>Ascomycota</taxon>
        <taxon>Pezizomycotina</taxon>
        <taxon>Sordariomycetes</taxon>
        <taxon>Hypocreomycetidae</taxon>
        <taxon>Glomerellales</taxon>
        <taxon>Glomerellaceae</taxon>
        <taxon>Colletotrichum</taxon>
        <taxon>Colletotrichum acutatum species complex</taxon>
    </lineage>
</organism>
<proteinExistence type="predicted"/>
<protein>
    <submittedName>
        <fullName evidence="2">Uncharacterized protein</fullName>
    </submittedName>
</protein>
<sequence length="303" mass="34739">MIELREPDAEKLVSLLWSPPKPDVHAQFGRSPTRGPCGTSAYKNYCHRQWGLIAGYFNGHYITLNSLTELSSLIQYLLKTDTITRGQIDAYLKSNQRQILDQKAVDTTINLTLRLLLMLRFGPVEGEESLDHYLLWGSGSLKDCVRSHLEDLPHLNIEGIRFPKSFNAWSLVTIGGIKIELTDNLADHLLLIEDENDLRVLIFHHVSFLRCHQSSFYPQRLGASGTLHAEARRIERFNFWRNRLIVLKQAYDDATPRTLAQWWYDRRNRVIWCTFWLAILVLVLGALVGVVQCVQGGLQVSKS</sequence>
<dbReference type="EMBL" id="MOOE01000004">
    <property type="protein sequence ID" value="KAK1532181.1"/>
    <property type="molecule type" value="Genomic_DNA"/>
</dbReference>
<keyword evidence="1" id="KW-0812">Transmembrane</keyword>
<keyword evidence="1" id="KW-1133">Transmembrane helix</keyword>
<dbReference type="Proteomes" id="UP001240678">
    <property type="component" value="Unassembled WGS sequence"/>
</dbReference>
<accession>A0AAI9Z271</accession>
<dbReference type="GeneID" id="85335894"/>
<evidence type="ECO:0000313" key="3">
    <source>
        <dbReference type="Proteomes" id="UP001240678"/>
    </source>
</evidence>
<dbReference type="RefSeq" id="XP_060316305.1">
    <property type="nucleotide sequence ID" value="XM_060452347.1"/>
</dbReference>
<feature type="transmembrane region" description="Helical" evidence="1">
    <location>
        <begin position="270"/>
        <end position="291"/>
    </location>
</feature>
<evidence type="ECO:0000256" key="1">
    <source>
        <dbReference type="SAM" id="Phobius"/>
    </source>
</evidence>
<comment type="caution">
    <text evidence="2">The sequence shown here is derived from an EMBL/GenBank/DDBJ whole genome shotgun (WGS) entry which is preliminary data.</text>
</comment>
<keyword evidence="3" id="KW-1185">Reference proteome</keyword>
<dbReference type="AlphaFoldDB" id="A0AAI9Z271"/>
<name>A0AAI9Z271_9PEZI</name>